<reference evidence="2" key="1">
    <citation type="submission" date="2018-05" db="EMBL/GenBank/DDBJ databases">
        <authorList>
            <person name="Lanie J.A."/>
            <person name="Ng W.-L."/>
            <person name="Kazmierczak K.M."/>
            <person name="Andrzejewski T.M."/>
            <person name="Davidsen T.M."/>
            <person name="Wayne K.J."/>
            <person name="Tettelin H."/>
            <person name="Glass J.I."/>
            <person name="Rusch D."/>
            <person name="Podicherti R."/>
            <person name="Tsui H.-C.T."/>
            <person name="Winkler M.E."/>
        </authorList>
    </citation>
    <scope>NUCLEOTIDE SEQUENCE</scope>
</reference>
<keyword evidence="1" id="KW-0812">Transmembrane</keyword>
<gene>
    <name evidence="2" type="ORF">METZ01_LOCUS247663</name>
</gene>
<keyword evidence="1" id="KW-0472">Membrane</keyword>
<name>A0A382I6C4_9ZZZZ</name>
<sequence length="53" mass="5847">MTLSPTLIKAAILFPLNVMGVIPLLILWFSQKLETYQFKIIPTVSGGIFIIVG</sequence>
<organism evidence="2">
    <name type="scientific">marine metagenome</name>
    <dbReference type="NCBI Taxonomy" id="408172"/>
    <lineage>
        <taxon>unclassified sequences</taxon>
        <taxon>metagenomes</taxon>
        <taxon>ecological metagenomes</taxon>
    </lineage>
</organism>
<proteinExistence type="predicted"/>
<accession>A0A382I6C4</accession>
<keyword evidence="1" id="KW-1133">Transmembrane helix</keyword>
<evidence type="ECO:0000313" key="2">
    <source>
        <dbReference type="EMBL" id="SVB94809.1"/>
    </source>
</evidence>
<dbReference type="AlphaFoldDB" id="A0A382I6C4"/>
<dbReference type="EMBL" id="UINC01065299">
    <property type="protein sequence ID" value="SVB94809.1"/>
    <property type="molecule type" value="Genomic_DNA"/>
</dbReference>
<feature type="non-terminal residue" evidence="2">
    <location>
        <position position="53"/>
    </location>
</feature>
<evidence type="ECO:0000256" key="1">
    <source>
        <dbReference type="SAM" id="Phobius"/>
    </source>
</evidence>
<protein>
    <submittedName>
        <fullName evidence="2">Uncharacterized protein</fullName>
    </submittedName>
</protein>
<feature type="transmembrane region" description="Helical" evidence="1">
    <location>
        <begin position="6"/>
        <end position="29"/>
    </location>
</feature>